<dbReference type="PANTHER" id="PTHR22648:SF0">
    <property type="entry name" value="TRANSCRIPTION TERMINATION_ANTITERMINATION PROTEIN NUSA"/>
    <property type="match status" value="1"/>
</dbReference>
<dbReference type="InterPro" id="IPR058582">
    <property type="entry name" value="KH_NusA_2nd"/>
</dbReference>
<dbReference type="Gene3D" id="2.40.50.140">
    <property type="entry name" value="Nucleic acid-binding proteins"/>
    <property type="match status" value="1"/>
</dbReference>
<comment type="similarity">
    <text evidence="7">Belongs to the NusA family.</text>
</comment>
<dbReference type="FunFam" id="3.30.300.20:FF:000005">
    <property type="entry name" value="Transcription termination/antitermination protein NusA"/>
    <property type="match status" value="1"/>
</dbReference>
<gene>
    <name evidence="7 10" type="primary">nusA</name>
    <name evidence="10" type="ORF">H9726_01135</name>
</gene>
<dbReference type="Pfam" id="PF13184">
    <property type="entry name" value="KH_NusA_1st"/>
    <property type="match status" value="1"/>
</dbReference>
<evidence type="ECO:0000256" key="3">
    <source>
        <dbReference type="ARBA" id="ARBA00022814"/>
    </source>
</evidence>
<dbReference type="Pfam" id="PF26594">
    <property type="entry name" value="KH_NusA_2nd"/>
    <property type="match status" value="1"/>
</dbReference>
<dbReference type="GO" id="GO:0003700">
    <property type="term" value="F:DNA-binding transcription factor activity"/>
    <property type="evidence" value="ECO:0007669"/>
    <property type="project" value="InterPro"/>
</dbReference>
<keyword evidence="4 7" id="KW-0694">RNA-binding</keyword>
<reference evidence="10" key="1">
    <citation type="journal article" date="2021" name="PeerJ">
        <title>Extensive microbial diversity within the chicken gut microbiome revealed by metagenomics and culture.</title>
        <authorList>
            <person name="Gilroy R."/>
            <person name="Ravi A."/>
            <person name="Getino M."/>
            <person name="Pursley I."/>
            <person name="Horton D.L."/>
            <person name="Alikhan N.F."/>
            <person name="Baker D."/>
            <person name="Gharbi K."/>
            <person name="Hall N."/>
            <person name="Watson M."/>
            <person name="Adriaenssens E.M."/>
            <person name="Foster-Nyarko E."/>
            <person name="Jarju S."/>
            <person name="Secka A."/>
            <person name="Antonio M."/>
            <person name="Oren A."/>
            <person name="Chaudhuri R.R."/>
            <person name="La Ragione R."/>
            <person name="Hildebrand F."/>
            <person name="Pallen M.J."/>
        </authorList>
    </citation>
    <scope>NUCLEOTIDE SEQUENCE</scope>
    <source>
        <strain evidence="10">CHK192-19661</strain>
    </source>
</reference>
<dbReference type="InterPro" id="IPR013735">
    <property type="entry name" value="TF_NusA_N"/>
</dbReference>
<dbReference type="GO" id="GO:0003723">
    <property type="term" value="F:RNA binding"/>
    <property type="evidence" value="ECO:0007669"/>
    <property type="project" value="UniProtKB-UniRule"/>
</dbReference>
<dbReference type="InterPro" id="IPR036555">
    <property type="entry name" value="NusA_N_sf"/>
</dbReference>
<dbReference type="Pfam" id="PF08529">
    <property type="entry name" value="NusA_N"/>
    <property type="match status" value="1"/>
</dbReference>
<dbReference type="InterPro" id="IPR010213">
    <property type="entry name" value="TF_NusA"/>
</dbReference>
<dbReference type="CDD" id="cd02134">
    <property type="entry name" value="KH-II_NusA_rpt1"/>
    <property type="match status" value="1"/>
</dbReference>
<reference evidence="10" key="2">
    <citation type="submission" date="2021-04" db="EMBL/GenBank/DDBJ databases">
        <authorList>
            <person name="Gilroy R."/>
        </authorList>
    </citation>
    <scope>NUCLEOTIDE SEQUENCE</scope>
    <source>
        <strain evidence="10">CHK192-19661</strain>
    </source>
</reference>
<dbReference type="GO" id="GO:0031564">
    <property type="term" value="P:transcription antitermination"/>
    <property type="evidence" value="ECO:0007669"/>
    <property type="project" value="UniProtKB-UniRule"/>
</dbReference>
<comment type="function">
    <text evidence="7">Participates in both transcription termination and antitermination.</text>
</comment>
<dbReference type="GO" id="GO:0006353">
    <property type="term" value="P:DNA-templated transcription termination"/>
    <property type="evidence" value="ECO:0007669"/>
    <property type="project" value="UniProtKB-UniRule"/>
</dbReference>
<evidence type="ECO:0000313" key="10">
    <source>
        <dbReference type="EMBL" id="HIZ09067.1"/>
    </source>
</evidence>
<accession>A0A9D2D5L8</accession>
<evidence type="ECO:0000256" key="4">
    <source>
        <dbReference type="ARBA" id="ARBA00022884"/>
    </source>
</evidence>
<dbReference type="InterPro" id="IPR030842">
    <property type="entry name" value="TF_NusA_bacterial"/>
</dbReference>
<dbReference type="NCBIfam" id="TIGR01953">
    <property type="entry name" value="NusA"/>
    <property type="match status" value="1"/>
</dbReference>
<evidence type="ECO:0000256" key="7">
    <source>
        <dbReference type="HAMAP-Rule" id="MF_00945"/>
    </source>
</evidence>
<protein>
    <recommendedName>
        <fullName evidence="7">Transcription termination/antitermination protein NusA</fullName>
    </recommendedName>
</protein>
<dbReference type="FunFam" id="3.30.300.20:FF:000002">
    <property type="entry name" value="Transcription termination/antitermination protein NusA"/>
    <property type="match status" value="1"/>
</dbReference>
<evidence type="ECO:0000256" key="1">
    <source>
        <dbReference type="ARBA" id="ARBA00022472"/>
    </source>
</evidence>
<dbReference type="FunFam" id="3.30.1480.10:FF:000002">
    <property type="entry name" value="Transcription termination/antitermination protein NusA"/>
    <property type="match status" value="1"/>
</dbReference>
<keyword evidence="2 7" id="KW-0963">Cytoplasm</keyword>
<feature type="domain" description="S1 motif" evidence="9">
    <location>
        <begin position="135"/>
        <end position="203"/>
    </location>
</feature>
<dbReference type="SUPFAM" id="SSF54814">
    <property type="entry name" value="Prokaryotic type KH domain (KH-domain type II)"/>
    <property type="match status" value="2"/>
</dbReference>
<keyword evidence="1 7" id="KW-0806">Transcription termination</keyword>
<dbReference type="HAMAP" id="MF_00945_B">
    <property type="entry name" value="NusA_B"/>
    <property type="match status" value="1"/>
</dbReference>
<comment type="caution">
    <text evidence="10">The sequence shown here is derived from an EMBL/GenBank/DDBJ whole genome shotgun (WGS) entry which is preliminary data.</text>
</comment>
<dbReference type="SUPFAM" id="SSF69705">
    <property type="entry name" value="Transcription factor NusA, N-terminal domain"/>
    <property type="match status" value="1"/>
</dbReference>
<keyword evidence="3 7" id="KW-0889">Transcription antitermination</keyword>
<comment type="subunit">
    <text evidence="7">Monomer. Binds directly to the core enzyme of the DNA-dependent RNA polymerase and to nascent RNA.</text>
</comment>
<dbReference type="CDD" id="cd22529">
    <property type="entry name" value="KH-II_NusA_rpt2"/>
    <property type="match status" value="1"/>
</dbReference>
<dbReference type="CDD" id="cd04455">
    <property type="entry name" value="S1_NusA"/>
    <property type="match status" value="1"/>
</dbReference>
<evidence type="ECO:0000256" key="6">
    <source>
        <dbReference type="ARBA" id="ARBA00023163"/>
    </source>
</evidence>
<sequence length="366" mass="40259">MVSKEFFDALADLETEKGISQDIFLEALRNALISAYKKQYENGAGEVDIRINPEKNSIKYYTVKTAVEEVTDPEKEISVAAAQLIKKSYKAGDLVYEEFVPKDFGRIAAQTAKQVILQKLHETERDNTLNEFSDKKDELMTCVVRKVDARNVYVELGKGQIEGVMLPQDQVPGEKYEVNDRIKVYVKNVKNSGKGAQVLVSRTSAGLVKRLFEEEVPEIKAGTVIVKAISREAGQRTKMAITSEDPQVDAVGACVGNKGSRVNAVVAELGGEKVDIIQWSENPLEFIAKALSPAKVISVTEVGEKSAIAVVPDDKLSLAIGRDGQNARLAARLTGWKIDVKSESAAAKMEELRDIGQEPEEMPEEE</sequence>
<dbReference type="Gene3D" id="3.30.300.20">
    <property type="match status" value="2"/>
</dbReference>
<keyword evidence="6 7" id="KW-0804">Transcription</keyword>
<dbReference type="PROSITE" id="PS50084">
    <property type="entry name" value="KH_TYPE_1"/>
    <property type="match status" value="1"/>
</dbReference>
<dbReference type="GO" id="GO:0005829">
    <property type="term" value="C:cytosol"/>
    <property type="evidence" value="ECO:0007669"/>
    <property type="project" value="TreeGrafter"/>
</dbReference>
<name>A0A9D2D5L8_9FIRM</name>
<proteinExistence type="inferred from homology"/>
<feature type="region of interest" description="Disordered" evidence="8">
    <location>
        <begin position="344"/>
        <end position="366"/>
    </location>
</feature>
<evidence type="ECO:0000313" key="11">
    <source>
        <dbReference type="Proteomes" id="UP000824025"/>
    </source>
</evidence>
<feature type="compositionally biased region" description="Acidic residues" evidence="8">
    <location>
        <begin position="357"/>
        <end position="366"/>
    </location>
</feature>
<keyword evidence="5 7" id="KW-0805">Transcription regulation</keyword>
<evidence type="ECO:0000259" key="9">
    <source>
        <dbReference type="SMART" id="SM00316"/>
    </source>
</evidence>
<dbReference type="Gene3D" id="3.30.1480.10">
    <property type="entry name" value="NusA, N-terminal domain"/>
    <property type="match status" value="1"/>
</dbReference>
<dbReference type="InterPro" id="IPR012340">
    <property type="entry name" value="NA-bd_OB-fold"/>
</dbReference>
<evidence type="ECO:0000256" key="8">
    <source>
        <dbReference type="SAM" id="MobiDB-lite"/>
    </source>
</evidence>
<dbReference type="PANTHER" id="PTHR22648">
    <property type="entry name" value="TRANSCRIPTION TERMINATION FACTOR NUSA"/>
    <property type="match status" value="1"/>
</dbReference>
<organism evidence="10 11">
    <name type="scientific">Candidatus Borkfalkia avicola</name>
    <dbReference type="NCBI Taxonomy" id="2838503"/>
    <lineage>
        <taxon>Bacteria</taxon>
        <taxon>Bacillati</taxon>
        <taxon>Bacillota</taxon>
        <taxon>Clostridia</taxon>
        <taxon>Christensenellales</taxon>
        <taxon>Christensenellaceae</taxon>
        <taxon>Candidatus Borkfalkia</taxon>
    </lineage>
</organism>
<dbReference type="Proteomes" id="UP000824025">
    <property type="component" value="Unassembled WGS sequence"/>
</dbReference>
<dbReference type="InterPro" id="IPR009019">
    <property type="entry name" value="KH_sf_prok-type"/>
</dbReference>
<dbReference type="InterPro" id="IPR015946">
    <property type="entry name" value="KH_dom-like_a/b"/>
</dbReference>
<dbReference type="AlphaFoldDB" id="A0A9D2D5L8"/>
<evidence type="ECO:0000256" key="2">
    <source>
        <dbReference type="ARBA" id="ARBA00022490"/>
    </source>
</evidence>
<evidence type="ECO:0000256" key="5">
    <source>
        <dbReference type="ARBA" id="ARBA00023015"/>
    </source>
</evidence>
<dbReference type="SUPFAM" id="SSF50249">
    <property type="entry name" value="Nucleic acid-binding proteins"/>
    <property type="match status" value="1"/>
</dbReference>
<dbReference type="SMART" id="SM00316">
    <property type="entry name" value="S1"/>
    <property type="match status" value="1"/>
</dbReference>
<comment type="subcellular location">
    <subcellularLocation>
        <location evidence="7">Cytoplasm</location>
    </subcellularLocation>
</comment>
<dbReference type="InterPro" id="IPR025249">
    <property type="entry name" value="TF_NusA_KH_1st"/>
</dbReference>
<dbReference type="InterPro" id="IPR003029">
    <property type="entry name" value="S1_domain"/>
</dbReference>
<dbReference type="EMBL" id="DXCF01000004">
    <property type="protein sequence ID" value="HIZ09067.1"/>
    <property type="molecule type" value="Genomic_DNA"/>
</dbReference>
<feature type="compositionally biased region" description="Basic and acidic residues" evidence="8">
    <location>
        <begin position="344"/>
        <end position="356"/>
    </location>
</feature>